<evidence type="ECO:0000313" key="9">
    <source>
        <dbReference type="EMBL" id="UQT18175.1"/>
    </source>
</evidence>
<evidence type="ECO:0000256" key="7">
    <source>
        <dbReference type="RuleBase" id="RU362057"/>
    </source>
</evidence>
<dbReference type="SUPFAM" id="SSF53756">
    <property type="entry name" value="UDP-Glycosyltransferase/glycogen phosphorylase"/>
    <property type="match status" value="1"/>
</dbReference>
<dbReference type="InterPro" id="IPR035595">
    <property type="entry name" value="UDP_glycos_trans_CS"/>
</dbReference>
<comment type="pathway">
    <text evidence="1">Secondary metabolite biosynthesis; terpenoid biosynthesis.</text>
</comment>
<evidence type="ECO:0000256" key="6">
    <source>
        <dbReference type="RuleBase" id="RU003718"/>
    </source>
</evidence>
<dbReference type="EMBL" id="MT476310">
    <property type="protein sequence ID" value="UQT18175.1"/>
    <property type="molecule type" value="mRNA"/>
</dbReference>
<dbReference type="CDD" id="cd03784">
    <property type="entry name" value="GT1_Gtf-like"/>
    <property type="match status" value="1"/>
</dbReference>
<proteinExistence type="evidence at transcript level"/>
<gene>
    <name evidence="9" type="primary">UGT68</name>
</gene>
<dbReference type="Pfam" id="PF26168">
    <property type="entry name" value="Glyco_transf_N"/>
    <property type="match status" value="1"/>
</dbReference>
<comment type="similarity">
    <text evidence="2 6">Belongs to the UDP-glycosyltransferase family.</text>
</comment>
<keyword evidence="4 6" id="KW-0808">Transferase</keyword>
<dbReference type="AlphaFoldDB" id="A0AAT9PYL6"/>
<dbReference type="PROSITE" id="PS00375">
    <property type="entry name" value="UDPGT"/>
    <property type="match status" value="1"/>
</dbReference>
<keyword evidence="5" id="KW-0414">Isoprene biosynthesis</keyword>
<accession>A0AAT9PYL6</accession>
<name>A0AAT9PYL6_9APIA</name>
<dbReference type="Gene3D" id="3.40.50.2000">
    <property type="entry name" value="Glycogen Phosphorylase B"/>
    <property type="match status" value="2"/>
</dbReference>
<dbReference type="InterPro" id="IPR058980">
    <property type="entry name" value="Glyco_transf_N"/>
</dbReference>
<evidence type="ECO:0000256" key="1">
    <source>
        <dbReference type="ARBA" id="ARBA00004721"/>
    </source>
</evidence>
<dbReference type="PANTHER" id="PTHR48047">
    <property type="entry name" value="GLYCOSYLTRANSFERASE"/>
    <property type="match status" value="1"/>
</dbReference>
<evidence type="ECO:0000256" key="4">
    <source>
        <dbReference type="ARBA" id="ARBA00022679"/>
    </source>
</evidence>
<dbReference type="FunFam" id="3.40.50.2000:FF:000071">
    <property type="entry name" value="Glycosyltransferase"/>
    <property type="match status" value="1"/>
</dbReference>
<feature type="domain" description="Glycosyltransferase N-terminal" evidence="8">
    <location>
        <begin position="11"/>
        <end position="252"/>
    </location>
</feature>
<organism evidence="9">
    <name type="scientific">Panax notoginseng</name>
    <name type="common">notoginseng</name>
    <dbReference type="NCBI Taxonomy" id="44586"/>
    <lineage>
        <taxon>Eukaryota</taxon>
        <taxon>Viridiplantae</taxon>
        <taxon>Streptophyta</taxon>
        <taxon>Embryophyta</taxon>
        <taxon>Tracheophyta</taxon>
        <taxon>Spermatophyta</taxon>
        <taxon>Magnoliopsida</taxon>
        <taxon>eudicotyledons</taxon>
        <taxon>Gunneridae</taxon>
        <taxon>Pentapetalae</taxon>
        <taxon>asterids</taxon>
        <taxon>campanulids</taxon>
        <taxon>Apiales</taxon>
        <taxon>Araliaceae</taxon>
        <taxon>Panax</taxon>
    </lineage>
</organism>
<reference evidence="9" key="1">
    <citation type="submission" date="2020-05" db="EMBL/GenBank/DDBJ databases">
        <authorList>
            <person name="Maoqi H."/>
        </authorList>
    </citation>
    <scope>NUCLEOTIDE SEQUENCE</scope>
</reference>
<dbReference type="InterPro" id="IPR002213">
    <property type="entry name" value="UDP_glucos_trans"/>
</dbReference>
<dbReference type="GO" id="GO:0035251">
    <property type="term" value="F:UDP-glucosyltransferase activity"/>
    <property type="evidence" value="ECO:0007669"/>
    <property type="project" value="TreeGrafter"/>
</dbReference>
<evidence type="ECO:0000259" key="8">
    <source>
        <dbReference type="Pfam" id="PF26168"/>
    </source>
</evidence>
<evidence type="ECO:0000256" key="2">
    <source>
        <dbReference type="ARBA" id="ARBA00009995"/>
    </source>
</evidence>
<dbReference type="PANTHER" id="PTHR48047:SF182">
    <property type="entry name" value="GLYCOSYLTRANSFERASE"/>
    <property type="match status" value="1"/>
</dbReference>
<evidence type="ECO:0000256" key="5">
    <source>
        <dbReference type="ARBA" id="ARBA00023229"/>
    </source>
</evidence>
<dbReference type="FunFam" id="3.40.50.2000:FF:000047">
    <property type="entry name" value="Glycosyltransferase"/>
    <property type="match status" value="1"/>
</dbReference>
<dbReference type="EC" id="2.4.1.-" evidence="7"/>
<evidence type="ECO:0000256" key="3">
    <source>
        <dbReference type="ARBA" id="ARBA00022676"/>
    </source>
</evidence>
<keyword evidence="3 6" id="KW-0328">Glycosyltransferase</keyword>
<protein>
    <recommendedName>
        <fullName evidence="7">Glycosyltransferase</fullName>
        <ecNumber evidence="7">2.4.1.-</ecNumber>
    </recommendedName>
</protein>
<dbReference type="Pfam" id="PF00201">
    <property type="entry name" value="UDPGT"/>
    <property type="match status" value="1"/>
</dbReference>
<sequence>MAILQTQDLHFILIPFMSPSHIIPLMDLAKLLTQRPQLTVTVITTPLNAITIQSIIDRAQKSTHVKIGLSTVPFPAQEAGLPQGLESMEALPSPDTWKPFFIACTMLQQPIQDLLEELQPRPSCIISSNVLPWTVKVASNLKIPRYDFQTVCCFSLLLGQTVMRMNVDETVGSDSEPFVVPNMPDEIVITKSQIPQETERTGGGDKKGIVDQMREAELLTRGMVVNSFYEMESKYVDAHMNMGRKVWCIGPVSLCNKDMWDKLERGKKASIDDEDVCMKWLDSMEPSSVIYACFGSLGLGRISEAQIVEIGLGLEASNRPFIWTIKKKDLSSRVEKWLEEEKFEERVKGRGLIMRGWAPQVLILSHPSVGGFITHCGWNSTLEAVSSGVPMITWPMFAEQFYNEKLIVNVLKIGVRTGVEAAMKMGDVGYNEVYVSTDQLKKAIKEVMDSEEKGKRIRRRARELRDMAKKATEEGGSSYLNTTMLIQDVVEQLKLK</sequence>
<dbReference type="GO" id="GO:0008299">
    <property type="term" value="P:isoprenoid biosynthetic process"/>
    <property type="evidence" value="ECO:0007669"/>
    <property type="project" value="UniProtKB-KW"/>
</dbReference>